<dbReference type="OrthoDB" id="6308969at2"/>
<accession>A0A545U0D3</accession>
<protein>
    <submittedName>
        <fullName evidence="2">Uncharacterized protein</fullName>
    </submittedName>
</protein>
<gene>
    <name evidence="2" type="ORF">FLL46_24460</name>
</gene>
<evidence type="ECO:0000313" key="3">
    <source>
        <dbReference type="Proteomes" id="UP000315439"/>
    </source>
</evidence>
<comment type="caution">
    <text evidence="2">The sequence shown here is derived from an EMBL/GenBank/DDBJ whole genome shotgun (WGS) entry which is preliminary data.</text>
</comment>
<dbReference type="RefSeq" id="WP_142934670.1">
    <property type="nucleotide sequence ID" value="NZ_ML660171.1"/>
</dbReference>
<feature type="signal peptide" evidence="1">
    <location>
        <begin position="1"/>
        <end position="22"/>
    </location>
</feature>
<keyword evidence="3" id="KW-1185">Reference proteome</keyword>
<proteinExistence type="predicted"/>
<organism evidence="2 3">
    <name type="scientific">Aliikangiella coralliicola</name>
    <dbReference type="NCBI Taxonomy" id="2592383"/>
    <lineage>
        <taxon>Bacteria</taxon>
        <taxon>Pseudomonadati</taxon>
        <taxon>Pseudomonadota</taxon>
        <taxon>Gammaproteobacteria</taxon>
        <taxon>Oceanospirillales</taxon>
        <taxon>Pleioneaceae</taxon>
        <taxon>Aliikangiella</taxon>
    </lineage>
</organism>
<feature type="chain" id="PRO_5021710731" evidence="1">
    <location>
        <begin position="23"/>
        <end position="110"/>
    </location>
</feature>
<evidence type="ECO:0000256" key="1">
    <source>
        <dbReference type="SAM" id="SignalP"/>
    </source>
</evidence>
<evidence type="ECO:0000313" key="2">
    <source>
        <dbReference type="EMBL" id="TQV82926.1"/>
    </source>
</evidence>
<reference evidence="2 3" key="1">
    <citation type="submission" date="2019-07" db="EMBL/GenBank/DDBJ databases">
        <title>Draft genome for Aliikangiella sp. M105.</title>
        <authorList>
            <person name="Wang G."/>
        </authorList>
    </citation>
    <scope>NUCLEOTIDE SEQUENCE [LARGE SCALE GENOMIC DNA]</scope>
    <source>
        <strain evidence="2 3">M105</strain>
    </source>
</reference>
<sequence length="110" mass="12393">MNSFTKLVGSLSFLTVSTISSAAGSYSHDQEIKQIQLYEGHTGVLIKQTDMVDPDNCGRNDYYILPETRTMFKEAYSTVLAAYHSGSKIKFWIDGCHEGIPKIKHIYLIK</sequence>
<name>A0A545U0D3_9GAMM</name>
<dbReference type="EMBL" id="VIKS01000015">
    <property type="protein sequence ID" value="TQV82926.1"/>
    <property type="molecule type" value="Genomic_DNA"/>
</dbReference>
<dbReference type="AlphaFoldDB" id="A0A545U0D3"/>
<keyword evidence="1" id="KW-0732">Signal</keyword>
<dbReference type="Proteomes" id="UP000315439">
    <property type="component" value="Unassembled WGS sequence"/>
</dbReference>